<protein>
    <submittedName>
        <fullName evidence="1">Uncharacterized protein</fullName>
    </submittedName>
</protein>
<dbReference type="GeneID" id="94425988"/>
<proteinExistence type="predicted"/>
<evidence type="ECO:0000313" key="2">
    <source>
        <dbReference type="Proteomes" id="UP000221165"/>
    </source>
</evidence>
<dbReference type="Proteomes" id="UP000221165">
    <property type="component" value="Unassembled WGS sequence"/>
</dbReference>
<organism evidence="1 2">
    <name type="scientific">Cystoisospora suis</name>
    <dbReference type="NCBI Taxonomy" id="483139"/>
    <lineage>
        <taxon>Eukaryota</taxon>
        <taxon>Sar</taxon>
        <taxon>Alveolata</taxon>
        <taxon>Apicomplexa</taxon>
        <taxon>Conoidasida</taxon>
        <taxon>Coccidia</taxon>
        <taxon>Eucoccidiorida</taxon>
        <taxon>Eimeriorina</taxon>
        <taxon>Sarcocystidae</taxon>
        <taxon>Cystoisospora</taxon>
    </lineage>
</organism>
<accession>A0A2C6L8A5</accession>
<evidence type="ECO:0000313" key="1">
    <source>
        <dbReference type="EMBL" id="PHJ23562.1"/>
    </source>
</evidence>
<dbReference type="AlphaFoldDB" id="A0A2C6L8A5"/>
<keyword evidence="2" id="KW-1185">Reference proteome</keyword>
<sequence length="30" mass="3173">SVFKSLAVTHVEILTSSVLRGHARSSGECT</sequence>
<name>A0A2C6L8A5_9APIC</name>
<dbReference type="EMBL" id="MIGC01001077">
    <property type="protein sequence ID" value="PHJ23562.1"/>
    <property type="molecule type" value="Genomic_DNA"/>
</dbReference>
<feature type="non-terminal residue" evidence="1">
    <location>
        <position position="1"/>
    </location>
</feature>
<dbReference type="VEuPathDB" id="ToxoDB:CSUI_002577"/>
<dbReference type="RefSeq" id="XP_067925237.1">
    <property type="nucleotide sequence ID" value="XM_068062777.1"/>
</dbReference>
<gene>
    <name evidence="1" type="ORF">CSUI_002577</name>
</gene>
<reference evidence="1 2" key="1">
    <citation type="journal article" date="2017" name="Int. J. Parasitol.">
        <title>The genome of the protozoan parasite Cystoisospora suis and a reverse vaccinology approach to identify vaccine candidates.</title>
        <authorList>
            <person name="Palmieri N."/>
            <person name="Shrestha A."/>
            <person name="Ruttkowski B."/>
            <person name="Beck T."/>
            <person name="Vogl C."/>
            <person name="Tomley F."/>
            <person name="Blake D.P."/>
            <person name="Joachim A."/>
        </authorList>
    </citation>
    <scope>NUCLEOTIDE SEQUENCE [LARGE SCALE GENOMIC DNA]</scope>
    <source>
        <strain evidence="1 2">Wien I</strain>
    </source>
</reference>
<comment type="caution">
    <text evidence="1">The sequence shown here is derived from an EMBL/GenBank/DDBJ whole genome shotgun (WGS) entry which is preliminary data.</text>
</comment>